<sequence>MKSGTNDSTNASAITILGLESLLSETSARLTFPTLQNFRLGRVLHHRPVFAHPVSIFFQWNISNLDTLEMSSLSIEYAKGDWFVCSVFEVLNHGYLCIHD</sequence>
<dbReference type="AlphaFoldDB" id="A0ABD3QBI6"/>
<evidence type="ECO:0000313" key="1">
    <source>
        <dbReference type="EMBL" id="KAL3797723.1"/>
    </source>
</evidence>
<reference evidence="1 2" key="1">
    <citation type="journal article" date="2020" name="G3 (Bethesda)">
        <title>Improved Reference Genome for Cyclotella cryptica CCMP332, a Model for Cell Wall Morphogenesis, Salinity Adaptation, and Lipid Production in Diatoms (Bacillariophyta).</title>
        <authorList>
            <person name="Roberts W.R."/>
            <person name="Downey K.M."/>
            <person name="Ruck E.C."/>
            <person name="Traller J.C."/>
            <person name="Alverson A.J."/>
        </authorList>
    </citation>
    <scope>NUCLEOTIDE SEQUENCE [LARGE SCALE GENOMIC DNA]</scope>
    <source>
        <strain evidence="1 2">CCMP332</strain>
    </source>
</reference>
<keyword evidence="2" id="KW-1185">Reference proteome</keyword>
<dbReference type="Proteomes" id="UP001516023">
    <property type="component" value="Unassembled WGS sequence"/>
</dbReference>
<name>A0ABD3QBI6_9STRA</name>
<comment type="caution">
    <text evidence="1">The sequence shown here is derived from an EMBL/GenBank/DDBJ whole genome shotgun (WGS) entry which is preliminary data.</text>
</comment>
<accession>A0ABD3QBI6</accession>
<dbReference type="PANTHER" id="PTHR35748">
    <property type="entry name" value="OS05G0358400 PROTEIN"/>
    <property type="match status" value="1"/>
</dbReference>
<dbReference type="PANTHER" id="PTHR35748:SF1">
    <property type="entry name" value="OS05G0358400 PROTEIN"/>
    <property type="match status" value="1"/>
</dbReference>
<evidence type="ECO:0000313" key="2">
    <source>
        <dbReference type="Proteomes" id="UP001516023"/>
    </source>
</evidence>
<proteinExistence type="predicted"/>
<organism evidence="1 2">
    <name type="scientific">Cyclotella cryptica</name>
    <dbReference type="NCBI Taxonomy" id="29204"/>
    <lineage>
        <taxon>Eukaryota</taxon>
        <taxon>Sar</taxon>
        <taxon>Stramenopiles</taxon>
        <taxon>Ochrophyta</taxon>
        <taxon>Bacillariophyta</taxon>
        <taxon>Coscinodiscophyceae</taxon>
        <taxon>Thalassiosirophycidae</taxon>
        <taxon>Stephanodiscales</taxon>
        <taxon>Stephanodiscaceae</taxon>
        <taxon>Cyclotella</taxon>
    </lineage>
</organism>
<gene>
    <name evidence="1" type="ORF">HJC23_000268</name>
</gene>
<dbReference type="EMBL" id="JABMIG020000052">
    <property type="protein sequence ID" value="KAL3797723.1"/>
    <property type="molecule type" value="Genomic_DNA"/>
</dbReference>
<protein>
    <submittedName>
        <fullName evidence="1">Uncharacterized protein</fullName>
    </submittedName>
</protein>